<sequence length="67" mass="7886">MNILMIPSKRGRKGHPKITVTSYDRIREYEIYGNSSGIVVHESNRNEEEGINRVLVQLFDELKNRKR</sequence>
<protein>
    <submittedName>
        <fullName evidence="1">Uncharacterized protein</fullName>
    </submittedName>
</protein>
<evidence type="ECO:0000313" key="1">
    <source>
        <dbReference type="EMBL" id="MBB6446176.1"/>
    </source>
</evidence>
<evidence type="ECO:0000313" key="2">
    <source>
        <dbReference type="Proteomes" id="UP000531594"/>
    </source>
</evidence>
<dbReference type="RefSeq" id="WP_184526930.1">
    <property type="nucleotide sequence ID" value="NZ_JACHGK010000009.1"/>
</dbReference>
<accession>A0A7X0HSV7</accession>
<gene>
    <name evidence="1" type="ORF">HNR53_002826</name>
</gene>
<comment type="caution">
    <text evidence="1">The sequence shown here is derived from an EMBL/GenBank/DDBJ whole genome shotgun (WGS) entry which is preliminary data.</text>
</comment>
<keyword evidence="2" id="KW-1185">Reference proteome</keyword>
<organism evidence="1 2">
    <name type="scientific">Bacillus benzoevorans</name>
    <dbReference type="NCBI Taxonomy" id="1456"/>
    <lineage>
        <taxon>Bacteria</taxon>
        <taxon>Bacillati</taxon>
        <taxon>Bacillota</taxon>
        <taxon>Bacilli</taxon>
        <taxon>Bacillales</taxon>
        <taxon>Bacillaceae</taxon>
        <taxon>Bacillus</taxon>
    </lineage>
</organism>
<proteinExistence type="predicted"/>
<dbReference type="AlphaFoldDB" id="A0A7X0HSV7"/>
<dbReference type="Proteomes" id="UP000531594">
    <property type="component" value="Unassembled WGS sequence"/>
</dbReference>
<dbReference type="EMBL" id="JACHGK010000009">
    <property type="protein sequence ID" value="MBB6446176.1"/>
    <property type="molecule type" value="Genomic_DNA"/>
</dbReference>
<name>A0A7X0HSV7_9BACI</name>
<reference evidence="1 2" key="1">
    <citation type="submission" date="2020-08" db="EMBL/GenBank/DDBJ databases">
        <title>Genomic Encyclopedia of Type Strains, Phase IV (KMG-IV): sequencing the most valuable type-strain genomes for metagenomic binning, comparative biology and taxonomic classification.</title>
        <authorList>
            <person name="Goeker M."/>
        </authorList>
    </citation>
    <scope>NUCLEOTIDE SEQUENCE [LARGE SCALE GENOMIC DNA]</scope>
    <source>
        <strain evidence="1 2">DSM 5391</strain>
    </source>
</reference>